<sequence length="215" mass="25543">MFAKVSLADAERRRVEVVEDRELAEKKAREAEQRVRDLEDYLEDDDGDFTKAQRETKRTISELNELRSHYNRAMNERDYIEIQAELEMERERTMRVREEAFQLCTERDELQIRSNERMYSRGGFSNEKERLETKIVDVTKAYDEVVAAQAEQSSQIINLMSQVRDLRAARDEAESNQAALVKAKRSLKQRLKEIRSEFFLADSESYRLYNWNRVS</sequence>
<proteinExistence type="predicted"/>
<comment type="caution">
    <text evidence="2">The sequence shown here is derived from an EMBL/GenBank/DDBJ whole genome shotgun (WGS) entry which is preliminary data.</text>
</comment>
<organism evidence="2 3">
    <name type="scientific">Phakopsora pachyrhizi</name>
    <name type="common">Asian soybean rust disease fungus</name>
    <dbReference type="NCBI Taxonomy" id="170000"/>
    <lineage>
        <taxon>Eukaryota</taxon>
        <taxon>Fungi</taxon>
        <taxon>Dikarya</taxon>
        <taxon>Basidiomycota</taxon>
        <taxon>Pucciniomycotina</taxon>
        <taxon>Pucciniomycetes</taxon>
        <taxon>Pucciniales</taxon>
        <taxon>Phakopsoraceae</taxon>
        <taxon>Phakopsora</taxon>
    </lineage>
</organism>
<dbReference type="AlphaFoldDB" id="A0AAV0B2C1"/>
<dbReference type="EMBL" id="CALTRL010002689">
    <property type="protein sequence ID" value="CAH7676449.1"/>
    <property type="molecule type" value="Genomic_DNA"/>
</dbReference>
<keyword evidence="1" id="KW-0175">Coiled coil</keyword>
<accession>A0AAV0B2C1</accession>
<name>A0AAV0B2C1_PHAPC</name>
<protein>
    <submittedName>
        <fullName evidence="2">Uncharacterized protein</fullName>
    </submittedName>
</protein>
<feature type="coiled-coil region" evidence="1">
    <location>
        <begin position="156"/>
        <end position="197"/>
    </location>
</feature>
<feature type="coiled-coil region" evidence="1">
    <location>
        <begin position="7"/>
        <end position="41"/>
    </location>
</feature>
<evidence type="ECO:0000256" key="1">
    <source>
        <dbReference type="SAM" id="Coils"/>
    </source>
</evidence>
<evidence type="ECO:0000313" key="2">
    <source>
        <dbReference type="EMBL" id="CAH7676449.1"/>
    </source>
</evidence>
<gene>
    <name evidence="2" type="ORF">PPACK8108_LOCUS11585</name>
</gene>
<reference evidence="2" key="1">
    <citation type="submission" date="2022-06" db="EMBL/GenBank/DDBJ databases">
        <authorList>
            <consortium name="SYNGENTA / RWTH Aachen University"/>
        </authorList>
    </citation>
    <scope>NUCLEOTIDE SEQUENCE</scope>
</reference>
<keyword evidence="3" id="KW-1185">Reference proteome</keyword>
<dbReference type="Proteomes" id="UP001153365">
    <property type="component" value="Unassembled WGS sequence"/>
</dbReference>
<evidence type="ECO:0000313" key="3">
    <source>
        <dbReference type="Proteomes" id="UP001153365"/>
    </source>
</evidence>